<organism evidence="4 5">
    <name type="scientific">Linnemannia exigua</name>
    <dbReference type="NCBI Taxonomy" id="604196"/>
    <lineage>
        <taxon>Eukaryota</taxon>
        <taxon>Fungi</taxon>
        <taxon>Fungi incertae sedis</taxon>
        <taxon>Mucoromycota</taxon>
        <taxon>Mortierellomycotina</taxon>
        <taxon>Mortierellomycetes</taxon>
        <taxon>Mortierellales</taxon>
        <taxon>Mortierellaceae</taxon>
        <taxon>Linnemannia</taxon>
    </lineage>
</organism>
<keyword evidence="5" id="KW-1185">Reference proteome</keyword>
<dbReference type="AlphaFoldDB" id="A0AAD4DJH8"/>
<proteinExistence type="inferred from homology"/>
<dbReference type="GO" id="GO:0016035">
    <property type="term" value="C:zeta DNA polymerase complex"/>
    <property type="evidence" value="ECO:0007669"/>
    <property type="project" value="TreeGrafter"/>
</dbReference>
<dbReference type="PANTHER" id="PTHR11842:SF10">
    <property type="entry name" value="MITOTIC SPINDLE ASSEMBLY CHECKPOINT PROTEIN MAD2B"/>
    <property type="match status" value="1"/>
</dbReference>
<dbReference type="EMBL" id="JAAAIL010000103">
    <property type="protein sequence ID" value="KAG0279798.1"/>
    <property type="molecule type" value="Genomic_DNA"/>
</dbReference>
<dbReference type="Gene3D" id="3.30.900.10">
    <property type="entry name" value="HORMA domain"/>
    <property type="match status" value="1"/>
</dbReference>
<evidence type="ECO:0000256" key="2">
    <source>
        <dbReference type="SAM" id="MobiDB-lite"/>
    </source>
</evidence>
<evidence type="ECO:0000259" key="3">
    <source>
        <dbReference type="PROSITE" id="PS50815"/>
    </source>
</evidence>
<name>A0AAD4DJH8_9FUNG</name>
<dbReference type="PROSITE" id="PS50815">
    <property type="entry name" value="HORMA"/>
    <property type="match status" value="1"/>
</dbReference>
<evidence type="ECO:0000313" key="5">
    <source>
        <dbReference type="Proteomes" id="UP001194580"/>
    </source>
</evidence>
<reference evidence="4" key="1">
    <citation type="journal article" date="2020" name="Fungal Divers.">
        <title>Resolving the Mortierellaceae phylogeny through synthesis of multi-gene phylogenetics and phylogenomics.</title>
        <authorList>
            <person name="Vandepol N."/>
            <person name="Liber J."/>
            <person name="Desiro A."/>
            <person name="Na H."/>
            <person name="Kennedy M."/>
            <person name="Barry K."/>
            <person name="Grigoriev I.V."/>
            <person name="Miller A.N."/>
            <person name="O'Donnell K."/>
            <person name="Stajich J.E."/>
            <person name="Bonito G."/>
        </authorList>
    </citation>
    <scope>NUCLEOTIDE SEQUENCE</scope>
    <source>
        <strain evidence="4">NRRL 28262</strain>
    </source>
</reference>
<gene>
    <name evidence="4" type="primary">MAD2L2</name>
    <name evidence="4" type="ORF">BGZ95_000203</name>
</gene>
<feature type="compositionally biased region" description="Acidic residues" evidence="2">
    <location>
        <begin position="234"/>
        <end position="248"/>
    </location>
</feature>
<sequence>MNEQSGSIVLADVIAEFLEVALHMILFVRGIYPPELFESTQKYSCPIKTARHPGLKNYIQQILQSIRAELIRDTIHRICVVTLDPSTKPIDRFVFEMSVLEAFEDRFQIAPPQSQQQQHSVHAFDNTHQLEHLDGEHQIEQPETNTARTDKGKGKAIEYQHHDHQHQDARDYDEDVDVDAGVERGGFEVDNYEGYGGDHEQQEHEEKECGTEPGEHNKHDHHDAGGGGEGRGEGEEDEEEEEYDGEEDVVAVDGESPLVRRMRVQHTNKTTTADAVALAASHAADFPWSPISPASHQEQLKVSAPPAHSSFHRKIIPVKTVDVAGIQLELYLEKFGN</sequence>
<evidence type="ECO:0000313" key="4">
    <source>
        <dbReference type="EMBL" id="KAG0279798.1"/>
    </source>
</evidence>
<dbReference type="SUPFAM" id="SSF56019">
    <property type="entry name" value="The spindle assembly checkpoint protein mad2"/>
    <property type="match status" value="1"/>
</dbReference>
<dbReference type="InterPro" id="IPR036570">
    <property type="entry name" value="HORMA_dom_sf"/>
</dbReference>
<comment type="caution">
    <text evidence="4">The sequence shown here is derived from an EMBL/GenBank/DDBJ whole genome shotgun (WGS) entry which is preliminary data.</text>
</comment>
<protein>
    <submittedName>
        <fullName evidence="4">MAD2 mitotic arrest deficient-like 2</fullName>
    </submittedName>
</protein>
<dbReference type="InterPro" id="IPR045091">
    <property type="entry name" value="Mad2-like"/>
</dbReference>
<feature type="region of interest" description="Disordered" evidence="2">
    <location>
        <begin position="134"/>
        <end position="154"/>
    </location>
</feature>
<dbReference type="PANTHER" id="PTHR11842">
    <property type="entry name" value="MITOTIC SPINDLE ASSEMBLY CHECKPOINT PROTEIN MAD2"/>
    <property type="match status" value="1"/>
</dbReference>
<comment type="similarity">
    <text evidence="1">Belongs to the MAD2 family.</text>
</comment>
<evidence type="ECO:0000256" key="1">
    <source>
        <dbReference type="ARBA" id="ARBA00010348"/>
    </source>
</evidence>
<dbReference type="Proteomes" id="UP001194580">
    <property type="component" value="Unassembled WGS sequence"/>
</dbReference>
<dbReference type="InterPro" id="IPR003511">
    <property type="entry name" value="HORMA_dom"/>
</dbReference>
<accession>A0AAD4DJH8</accession>
<dbReference type="Pfam" id="PF02301">
    <property type="entry name" value="HORMA"/>
    <property type="match status" value="1"/>
</dbReference>
<feature type="compositionally biased region" description="Basic and acidic residues" evidence="2">
    <location>
        <begin position="196"/>
        <end position="224"/>
    </location>
</feature>
<feature type="region of interest" description="Disordered" evidence="2">
    <location>
        <begin position="187"/>
        <end position="248"/>
    </location>
</feature>
<feature type="domain" description="HORMA" evidence="3">
    <location>
        <begin position="8"/>
        <end position="337"/>
    </location>
</feature>